<dbReference type="InterPro" id="IPR036690">
    <property type="entry name" value="Fdx_antiC-bd_sf"/>
</dbReference>
<evidence type="ECO:0000256" key="7">
    <source>
        <dbReference type="ARBA" id="ARBA00022723"/>
    </source>
</evidence>
<protein>
    <recommendedName>
        <fullName evidence="15">Phenylalanine--tRNA ligase beta subunit</fullName>
        <ecNumber evidence="15">6.1.1.20</ecNumber>
    </recommendedName>
    <alternativeName>
        <fullName evidence="15">Phenylalanyl-tRNA synthetase beta subunit</fullName>
        <shortName evidence="15">PheRS</shortName>
    </alternativeName>
</protein>
<evidence type="ECO:0000256" key="2">
    <source>
        <dbReference type="ARBA" id="ARBA00008653"/>
    </source>
</evidence>
<accession>D5EE63</accession>
<dbReference type="InterPro" id="IPR012340">
    <property type="entry name" value="NA-bd_OB-fold"/>
</dbReference>
<comment type="subcellular location">
    <subcellularLocation>
        <location evidence="1 15">Cytoplasm</location>
    </subcellularLocation>
</comment>
<evidence type="ECO:0000256" key="10">
    <source>
        <dbReference type="ARBA" id="ARBA00022842"/>
    </source>
</evidence>
<evidence type="ECO:0000256" key="9">
    <source>
        <dbReference type="ARBA" id="ARBA00022840"/>
    </source>
</evidence>
<dbReference type="CDD" id="cd02796">
    <property type="entry name" value="tRNA_bind_bactPheRS"/>
    <property type="match status" value="1"/>
</dbReference>
<evidence type="ECO:0000256" key="14">
    <source>
        <dbReference type="ARBA" id="ARBA00049255"/>
    </source>
</evidence>
<evidence type="ECO:0000256" key="8">
    <source>
        <dbReference type="ARBA" id="ARBA00022741"/>
    </source>
</evidence>
<dbReference type="PROSITE" id="PS51483">
    <property type="entry name" value="B5"/>
    <property type="match status" value="1"/>
</dbReference>
<dbReference type="FunFam" id="3.30.70.380:FF:000001">
    <property type="entry name" value="Phenylalanine--tRNA ligase beta subunit"/>
    <property type="match status" value="1"/>
</dbReference>
<comment type="cofactor">
    <cofactor evidence="15">
        <name>Mg(2+)</name>
        <dbReference type="ChEBI" id="CHEBI:18420"/>
    </cofactor>
    <text evidence="15">Binds 2 magnesium ions per tetramer.</text>
</comment>
<dbReference type="GO" id="GO:0006432">
    <property type="term" value="P:phenylalanyl-tRNA aminoacylation"/>
    <property type="evidence" value="ECO:0007669"/>
    <property type="project" value="UniProtKB-UniRule"/>
</dbReference>
<dbReference type="SMART" id="SM00873">
    <property type="entry name" value="B3_4"/>
    <property type="match status" value="1"/>
</dbReference>
<feature type="binding site" evidence="15">
    <location>
        <position position="467"/>
    </location>
    <ligand>
        <name>Mg(2+)</name>
        <dbReference type="ChEBI" id="CHEBI:18420"/>
        <note>shared with alpha subunit</note>
    </ligand>
</feature>
<dbReference type="SUPFAM" id="SSF54991">
    <property type="entry name" value="Anticodon-binding domain of PheRS"/>
    <property type="match status" value="1"/>
</dbReference>
<evidence type="ECO:0000259" key="18">
    <source>
        <dbReference type="PROSITE" id="PS51447"/>
    </source>
</evidence>
<dbReference type="Gene3D" id="3.30.70.380">
    <property type="entry name" value="Ferrodoxin-fold anticodon-binding domain"/>
    <property type="match status" value="1"/>
</dbReference>
<sequence>MLVSWNWLNGLVSIPASLEEVAEKLTLTGCEVEAITRPCERLSGVRVAQVIALEPHSRKNSLRVASLNYGEGAAVCVTAATNLKIGDLVPYGPSGAVLADGTVLGERDFDGVVSQGMMLSADEIGLPDIADESGILRLPSDAPVGKDVKKYLRLDDAVLDISITPNRGDLLSALGIAREVYALFPDVVGRKNFKNRSNEGMEWPVNFRSISLEDEGCRCYLLGLATDVKIEPSPLPIRILLSLMGMRPISNIVDATNLTMLLMGQPLHAFDLDRLPENEITVRSATPEEKIITLDGKERVLDPLDILITSGGSAIGIAGVMGGENTEICETTRNVVIESANFDAIRVSRTSRRLGLNSEAAFRYSRGVDPELVYPAMAYVISLLKKWGAATTEWEVLEATTGSISGREVVLTREKLNKLLLWDDLQESSQILGRLGIREVSKEKENMRIFKIPSYRPDISIEEDLIEEVARIRGYNDMPSRLPQKMSHPGERGAWTELQAGLRQIALARGYIEVVTYSFLSPSYIKLLRLPEDDERAHPFVLSNPLSADLSAMRTLMLPGLINALASSLRSGWREAVRLFELGRVFLRDSESDAGKKEVERLAGLIYPGRDIRNVYKECLVEDFMSVKSDVEAFLQSRGVNYILRLGAEPFGHGGQTAEICIGNEKVGYIARLKPSLEKELDMGSPIYAFEISLDPLIEDVHPLFCENPPYPAVHRDISLLVPENKEGKTVEDEIRSAAGSLLWNLRLFDVYKGHGVPEGSRSLAFSLAYRDMKRTLSDEEVDAVHNRVREEMASKGYTLR</sequence>
<dbReference type="eggNOG" id="COG0072">
    <property type="taxonomic scope" value="Bacteria"/>
</dbReference>
<comment type="subunit">
    <text evidence="3 15">Tetramer of two alpha and two beta subunits.</text>
</comment>
<comment type="catalytic activity">
    <reaction evidence="14 15">
        <text>tRNA(Phe) + L-phenylalanine + ATP = L-phenylalanyl-tRNA(Phe) + AMP + diphosphate + H(+)</text>
        <dbReference type="Rhea" id="RHEA:19413"/>
        <dbReference type="Rhea" id="RHEA-COMP:9668"/>
        <dbReference type="Rhea" id="RHEA-COMP:9699"/>
        <dbReference type="ChEBI" id="CHEBI:15378"/>
        <dbReference type="ChEBI" id="CHEBI:30616"/>
        <dbReference type="ChEBI" id="CHEBI:33019"/>
        <dbReference type="ChEBI" id="CHEBI:58095"/>
        <dbReference type="ChEBI" id="CHEBI:78442"/>
        <dbReference type="ChEBI" id="CHEBI:78531"/>
        <dbReference type="ChEBI" id="CHEBI:456215"/>
        <dbReference type="EC" id="6.1.1.20"/>
    </reaction>
</comment>
<organism evidence="20 21">
    <name type="scientific">Aminobacterium colombiense (strain DSM 12261 / ALA-1)</name>
    <dbReference type="NCBI Taxonomy" id="572547"/>
    <lineage>
        <taxon>Bacteria</taxon>
        <taxon>Thermotogati</taxon>
        <taxon>Synergistota</taxon>
        <taxon>Synergistia</taxon>
        <taxon>Synergistales</taxon>
        <taxon>Aminobacteriaceae</taxon>
        <taxon>Aminobacterium</taxon>
    </lineage>
</organism>
<feature type="binding site" evidence="15">
    <location>
        <position position="464"/>
    </location>
    <ligand>
        <name>Mg(2+)</name>
        <dbReference type="ChEBI" id="CHEBI:18420"/>
        <note>shared with alpha subunit</note>
    </ligand>
</feature>
<dbReference type="CDD" id="cd00769">
    <property type="entry name" value="PheRS_beta_core"/>
    <property type="match status" value="1"/>
</dbReference>
<keyword evidence="4 15" id="KW-0963">Cytoplasm</keyword>
<dbReference type="eggNOG" id="COG0073">
    <property type="taxonomic scope" value="Bacteria"/>
</dbReference>
<dbReference type="Gene3D" id="3.50.40.10">
    <property type="entry name" value="Phenylalanyl-trna Synthetase, Chain B, domain 3"/>
    <property type="match status" value="1"/>
</dbReference>
<dbReference type="Pfam" id="PF03483">
    <property type="entry name" value="B3_4"/>
    <property type="match status" value="1"/>
</dbReference>
<dbReference type="InterPro" id="IPR005146">
    <property type="entry name" value="B3/B4_tRNA-bd"/>
</dbReference>
<dbReference type="Pfam" id="PF01588">
    <property type="entry name" value="tRNA_bind"/>
    <property type="match status" value="1"/>
</dbReference>
<dbReference type="InterPro" id="IPR033714">
    <property type="entry name" value="tRNA_bind_bactPheRS"/>
</dbReference>
<dbReference type="RefSeq" id="WP_013048111.1">
    <property type="nucleotide sequence ID" value="NC_014011.1"/>
</dbReference>
<keyword evidence="13 15" id="KW-0030">Aminoacyl-tRNA synthetase</keyword>
<dbReference type="InterPro" id="IPR005121">
    <property type="entry name" value="Fdx_antiC-bd"/>
</dbReference>
<dbReference type="HOGENOM" id="CLU_016891_0_0_0"/>
<dbReference type="PANTHER" id="PTHR10947:SF0">
    <property type="entry name" value="PHENYLALANINE--TRNA LIGASE BETA SUBUNIT"/>
    <property type="match status" value="1"/>
</dbReference>
<dbReference type="GO" id="GO:0005524">
    <property type="term" value="F:ATP binding"/>
    <property type="evidence" value="ECO:0007669"/>
    <property type="project" value="UniProtKB-UniRule"/>
</dbReference>
<dbReference type="HAMAP" id="MF_00283">
    <property type="entry name" value="Phe_tRNA_synth_beta1"/>
    <property type="match status" value="1"/>
</dbReference>
<feature type="domain" description="TRNA-binding" evidence="17">
    <location>
        <begin position="39"/>
        <end position="149"/>
    </location>
</feature>
<feature type="binding site" evidence="15">
    <location>
        <position position="468"/>
    </location>
    <ligand>
        <name>Mg(2+)</name>
        <dbReference type="ChEBI" id="CHEBI:18420"/>
        <note>shared with alpha subunit</note>
    </ligand>
</feature>
<dbReference type="EC" id="6.1.1.20" evidence="15"/>
<dbReference type="Gene3D" id="2.40.50.140">
    <property type="entry name" value="Nucleic acid-binding proteins"/>
    <property type="match status" value="1"/>
</dbReference>
<evidence type="ECO:0000256" key="4">
    <source>
        <dbReference type="ARBA" id="ARBA00022490"/>
    </source>
</evidence>
<dbReference type="GO" id="GO:0009328">
    <property type="term" value="C:phenylalanine-tRNA ligase complex"/>
    <property type="evidence" value="ECO:0007669"/>
    <property type="project" value="TreeGrafter"/>
</dbReference>
<dbReference type="GO" id="GO:0000049">
    <property type="term" value="F:tRNA binding"/>
    <property type="evidence" value="ECO:0007669"/>
    <property type="project" value="UniProtKB-UniRule"/>
</dbReference>
<dbReference type="Pfam" id="PF17759">
    <property type="entry name" value="tRNA_synthFbeta"/>
    <property type="match status" value="1"/>
</dbReference>
<feature type="domain" description="FDX-ACB" evidence="18">
    <location>
        <begin position="709"/>
        <end position="801"/>
    </location>
</feature>
<feature type="domain" description="B5" evidence="19">
    <location>
        <begin position="404"/>
        <end position="480"/>
    </location>
</feature>
<dbReference type="Proteomes" id="UP000002366">
    <property type="component" value="Chromosome"/>
</dbReference>
<evidence type="ECO:0000256" key="16">
    <source>
        <dbReference type="PROSITE-ProRule" id="PRU00209"/>
    </source>
</evidence>
<dbReference type="InterPro" id="IPR020825">
    <property type="entry name" value="Phe-tRNA_synthase-like_B3/B4"/>
</dbReference>
<keyword evidence="7 15" id="KW-0479">Metal-binding</keyword>
<keyword evidence="10 15" id="KW-0460">Magnesium</keyword>
<feature type="binding site" evidence="15">
    <location>
        <position position="458"/>
    </location>
    <ligand>
        <name>Mg(2+)</name>
        <dbReference type="ChEBI" id="CHEBI:18420"/>
        <note>shared with alpha subunit</note>
    </ligand>
</feature>
<dbReference type="GO" id="GO:0004826">
    <property type="term" value="F:phenylalanine-tRNA ligase activity"/>
    <property type="evidence" value="ECO:0007669"/>
    <property type="project" value="UniProtKB-UniRule"/>
</dbReference>
<evidence type="ECO:0000256" key="5">
    <source>
        <dbReference type="ARBA" id="ARBA00022555"/>
    </source>
</evidence>
<evidence type="ECO:0000256" key="13">
    <source>
        <dbReference type="ARBA" id="ARBA00023146"/>
    </source>
</evidence>
<comment type="similarity">
    <text evidence="2 15">Belongs to the phenylalanyl-tRNA synthetase beta subunit family. Type 1 subfamily.</text>
</comment>
<keyword evidence="6 15" id="KW-0436">Ligase</keyword>
<evidence type="ECO:0000256" key="15">
    <source>
        <dbReference type="HAMAP-Rule" id="MF_00283"/>
    </source>
</evidence>
<evidence type="ECO:0000256" key="6">
    <source>
        <dbReference type="ARBA" id="ARBA00022598"/>
    </source>
</evidence>
<dbReference type="InterPro" id="IPR041616">
    <property type="entry name" value="PheRS_beta_core"/>
</dbReference>
<dbReference type="NCBIfam" id="TIGR00472">
    <property type="entry name" value="pheT_bact"/>
    <property type="match status" value="1"/>
</dbReference>
<evidence type="ECO:0000256" key="11">
    <source>
        <dbReference type="ARBA" id="ARBA00022884"/>
    </source>
</evidence>
<dbReference type="KEGG" id="aco:Amico_0710"/>
<keyword evidence="11 16" id="KW-0694">RNA-binding</keyword>
<evidence type="ECO:0000256" key="1">
    <source>
        <dbReference type="ARBA" id="ARBA00004496"/>
    </source>
</evidence>
<dbReference type="InterPro" id="IPR004532">
    <property type="entry name" value="Phe-tRNA-ligase_IIc_bsu_bact"/>
</dbReference>
<evidence type="ECO:0000259" key="17">
    <source>
        <dbReference type="PROSITE" id="PS50886"/>
    </source>
</evidence>
<dbReference type="PROSITE" id="PS50886">
    <property type="entry name" value="TRBD"/>
    <property type="match status" value="1"/>
</dbReference>
<gene>
    <name evidence="15" type="primary">pheT</name>
    <name evidence="20" type="ordered locus">Amico_0710</name>
</gene>
<keyword evidence="8 15" id="KW-0547">Nucleotide-binding</keyword>
<evidence type="ECO:0000259" key="19">
    <source>
        <dbReference type="PROSITE" id="PS51483"/>
    </source>
</evidence>
<keyword evidence="5 16" id="KW-0820">tRNA-binding</keyword>
<dbReference type="Pfam" id="PF03147">
    <property type="entry name" value="FDX-ACB"/>
    <property type="match status" value="1"/>
</dbReference>
<dbReference type="InterPro" id="IPR045060">
    <property type="entry name" value="Phe-tRNA-ligase_IIc_bsu"/>
</dbReference>
<dbReference type="AlphaFoldDB" id="D5EE63"/>
<evidence type="ECO:0000313" key="21">
    <source>
        <dbReference type="Proteomes" id="UP000002366"/>
    </source>
</evidence>
<reference evidence="20 21" key="1">
    <citation type="journal article" date="2010" name="Stand. Genomic Sci.">
        <title>Complete genome sequence of Aminobacterium colombiense type strain (ALA-1).</title>
        <authorList>
            <person name="Chertkov O."/>
            <person name="Sikorski J."/>
            <person name="Brambilla E."/>
            <person name="Lapidus A."/>
            <person name="Copeland A."/>
            <person name="Glavina Del Rio T."/>
            <person name="Nolan M."/>
            <person name="Lucas S."/>
            <person name="Tice H."/>
            <person name="Cheng J.F."/>
            <person name="Han C."/>
            <person name="Detter J.C."/>
            <person name="Bruce D."/>
            <person name="Tapia R."/>
            <person name="Goodwin L."/>
            <person name="Pitluck S."/>
            <person name="Liolios K."/>
            <person name="Ivanova N."/>
            <person name="Mavromatis K."/>
            <person name="Ovchinnikova G."/>
            <person name="Pati A."/>
            <person name="Chen A."/>
            <person name="Palaniappan K."/>
            <person name="Land M."/>
            <person name="Hauser L."/>
            <person name="Chang Y.J."/>
            <person name="Jeffries C.D."/>
            <person name="Spring S."/>
            <person name="Rohde M."/>
            <person name="Goker M."/>
            <person name="Bristow J."/>
            <person name="Eisen J.A."/>
            <person name="Markowitz V."/>
            <person name="Hugenholtz P."/>
            <person name="Kyrpides N.C."/>
            <person name="Klenk H.P."/>
        </authorList>
    </citation>
    <scope>NUCLEOTIDE SEQUENCE [LARGE SCALE GENOMIC DNA]</scope>
    <source>
        <strain evidence="21">DSM 12261 / ALA-1</strain>
    </source>
</reference>
<evidence type="ECO:0000256" key="3">
    <source>
        <dbReference type="ARBA" id="ARBA00011209"/>
    </source>
</evidence>
<dbReference type="SMART" id="SM00874">
    <property type="entry name" value="B5"/>
    <property type="match status" value="1"/>
</dbReference>
<dbReference type="SMART" id="SM00896">
    <property type="entry name" value="FDX-ACB"/>
    <property type="match status" value="1"/>
</dbReference>
<keyword evidence="9 15" id="KW-0067">ATP-binding</keyword>
<dbReference type="InterPro" id="IPR002547">
    <property type="entry name" value="tRNA-bd_dom"/>
</dbReference>
<dbReference type="PANTHER" id="PTHR10947">
    <property type="entry name" value="PHENYLALANYL-TRNA SYNTHETASE BETA CHAIN AND LEUCINE-RICH REPEAT-CONTAINING PROTEIN 47"/>
    <property type="match status" value="1"/>
</dbReference>
<dbReference type="SUPFAM" id="SSF50249">
    <property type="entry name" value="Nucleic acid-binding proteins"/>
    <property type="match status" value="1"/>
</dbReference>
<proteinExistence type="inferred from homology"/>
<evidence type="ECO:0000256" key="12">
    <source>
        <dbReference type="ARBA" id="ARBA00022917"/>
    </source>
</evidence>
<dbReference type="Pfam" id="PF03484">
    <property type="entry name" value="B5"/>
    <property type="match status" value="1"/>
</dbReference>
<dbReference type="Gene3D" id="3.30.930.10">
    <property type="entry name" value="Bira Bifunctional Protein, Domain 2"/>
    <property type="match status" value="1"/>
</dbReference>
<name>D5EE63_AMICL</name>
<dbReference type="PROSITE" id="PS51447">
    <property type="entry name" value="FDX_ACB"/>
    <property type="match status" value="1"/>
</dbReference>
<dbReference type="STRING" id="572547.Amico_0710"/>
<keyword evidence="21" id="KW-1185">Reference proteome</keyword>
<dbReference type="GO" id="GO:0000287">
    <property type="term" value="F:magnesium ion binding"/>
    <property type="evidence" value="ECO:0007669"/>
    <property type="project" value="UniProtKB-UniRule"/>
</dbReference>
<evidence type="ECO:0000313" key="20">
    <source>
        <dbReference type="EMBL" id="ADE56845.1"/>
    </source>
</evidence>
<dbReference type="InterPro" id="IPR009061">
    <property type="entry name" value="DNA-bd_dom_put_sf"/>
</dbReference>
<dbReference type="SUPFAM" id="SSF56037">
    <property type="entry name" value="PheT/TilS domain"/>
    <property type="match status" value="1"/>
</dbReference>
<dbReference type="InterPro" id="IPR005147">
    <property type="entry name" value="tRNA_synthase_B5-dom"/>
</dbReference>
<dbReference type="EMBL" id="CP001997">
    <property type="protein sequence ID" value="ADE56845.1"/>
    <property type="molecule type" value="Genomic_DNA"/>
</dbReference>
<dbReference type="InterPro" id="IPR045864">
    <property type="entry name" value="aa-tRNA-synth_II/BPL/LPL"/>
</dbReference>
<dbReference type="Gene3D" id="3.30.56.10">
    <property type="match status" value="2"/>
</dbReference>
<keyword evidence="12 15" id="KW-0648">Protein biosynthesis</keyword>
<dbReference type="SUPFAM" id="SSF46955">
    <property type="entry name" value="Putative DNA-binding domain"/>
    <property type="match status" value="1"/>
</dbReference>
<dbReference type="SUPFAM" id="SSF55681">
    <property type="entry name" value="Class II aaRS and biotin synthetases"/>
    <property type="match status" value="1"/>
</dbReference>